<dbReference type="Gene3D" id="2.60.40.10">
    <property type="entry name" value="Immunoglobulins"/>
    <property type="match status" value="2"/>
</dbReference>
<dbReference type="RefSeq" id="XP_030616371.1">
    <property type="nucleotide sequence ID" value="XM_030760511.1"/>
</dbReference>
<dbReference type="SMART" id="SM00409">
    <property type="entry name" value="IG"/>
    <property type="match status" value="1"/>
</dbReference>
<name>A0A7F8K1U6_DELLE</name>
<keyword evidence="4" id="KW-1185">Reference proteome</keyword>
<feature type="domain" description="Ig-like" evidence="3">
    <location>
        <begin position="303"/>
        <end position="386"/>
    </location>
</feature>
<evidence type="ECO:0000256" key="1">
    <source>
        <dbReference type="SAM" id="MobiDB-lite"/>
    </source>
</evidence>
<dbReference type="InParanoid" id="A0A7F8K1U6"/>
<evidence type="ECO:0000313" key="5">
    <source>
        <dbReference type="RefSeq" id="XP_030616371.1"/>
    </source>
</evidence>
<dbReference type="PANTHER" id="PTHR46942">
    <property type="entry name" value="SIALIC ACID-BINDING IG-LIKE LECTIN 15"/>
    <property type="match status" value="1"/>
</dbReference>
<keyword evidence="2" id="KW-0472">Membrane</keyword>
<keyword evidence="2" id="KW-0812">Transmembrane</keyword>
<dbReference type="PANTHER" id="PTHR46942:SF1">
    <property type="entry name" value="SIALIC ACID-BINDING IG-LIKE LECTIN 15"/>
    <property type="match status" value="1"/>
</dbReference>
<dbReference type="SUPFAM" id="SSF48726">
    <property type="entry name" value="Immunoglobulin"/>
    <property type="match status" value="2"/>
</dbReference>
<keyword evidence="2" id="KW-1133">Transmembrane helix</keyword>
<accession>A0A7F8K1U6</accession>
<dbReference type="InterPro" id="IPR003599">
    <property type="entry name" value="Ig_sub"/>
</dbReference>
<dbReference type="FunFam" id="2.60.40.10:FF:001464">
    <property type="entry name" value="Sialic acid binding Ig like lectin 15"/>
    <property type="match status" value="1"/>
</dbReference>
<dbReference type="GO" id="GO:0032956">
    <property type="term" value="P:regulation of actin cytoskeleton organization"/>
    <property type="evidence" value="ECO:0007669"/>
    <property type="project" value="TreeGrafter"/>
</dbReference>
<reference evidence="5" key="1">
    <citation type="submission" date="2025-08" db="UniProtKB">
        <authorList>
            <consortium name="RefSeq"/>
        </authorList>
    </citation>
    <scope>IDENTIFICATION</scope>
    <source>
        <tissue evidence="5">Blood</tissue>
    </source>
</reference>
<dbReference type="AlphaFoldDB" id="A0A7F8K1U6"/>
<dbReference type="InterPro" id="IPR007110">
    <property type="entry name" value="Ig-like_dom"/>
</dbReference>
<protein>
    <submittedName>
        <fullName evidence="5">Sialic acid-binding Ig-like lectin 15</fullName>
    </submittedName>
</protein>
<dbReference type="KEGG" id="dle:111168217"/>
<dbReference type="PROSITE" id="PS50835">
    <property type="entry name" value="IG_LIKE"/>
    <property type="match status" value="2"/>
</dbReference>
<dbReference type="InterPro" id="IPR013783">
    <property type="entry name" value="Ig-like_fold"/>
</dbReference>
<dbReference type="PROSITE" id="PS51257">
    <property type="entry name" value="PROKAR_LIPOPROTEIN"/>
    <property type="match status" value="1"/>
</dbReference>
<dbReference type="InterPro" id="IPR042836">
    <property type="entry name" value="SIG15"/>
</dbReference>
<feature type="transmembrane region" description="Helical" evidence="2">
    <location>
        <begin position="399"/>
        <end position="419"/>
    </location>
</feature>
<dbReference type="GeneID" id="111168217"/>
<dbReference type="InterPro" id="IPR013106">
    <property type="entry name" value="Ig_V-set"/>
</dbReference>
<feature type="compositionally biased region" description="Polar residues" evidence="1">
    <location>
        <begin position="459"/>
        <end position="480"/>
    </location>
</feature>
<evidence type="ECO:0000313" key="4">
    <source>
        <dbReference type="Proteomes" id="UP000248483"/>
    </source>
</evidence>
<dbReference type="Pfam" id="PF07686">
    <property type="entry name" value="V-set"/>
    <property type="match status" value="1"/>
</dbReference>
<proteinExistence type="predicted"/>
<dbReference type="FunCoup" id="A0A7F8K1U6">
    <property type="interactions" value="52"/>
</dbReference>
<feature type="region of interest" description="Disordered" evidence="1">
    <location>
        <begin position="425"/>
        <end position="490"/>
    </location>
</feature>
<dbReference type="Proteomes" id="UP000248483">
    <property type="component" value="Unplaced"/>
</dbReference>
<dbReference type="GO" id="GO:2001204">
    <property type="term" value="P:regulation of osteoclast development"/>
    <property type="evidence" value="ECO:0007669"/>
    <property type="project" value="TreeGrafter"/>
</dbReference>
<dbReference type="CTD" id="284266"/>
<sequence>MRVPITSWLLEGELDHGWKAPSTVLALSGCAVNDLLLESGREARRGQGTSGCHRLDVNWSLLSASPALAIAYTYVQWVSYEESTMYPILQQRNLRPGTLSNSPKDLPALLRRQLLSHGAFNQPLPTHPSCQPGHPPFCSLSAIQFNVNYYVAGSFVRTKRDTTRNLLNTELHSAPAQRWSMKLPAEVSAAAGEAAVLPCTFTHPHRHYDGPLTAIWRAGEPYTGPQVFRCAAARSSELCQTALSLHGRFRLLGNPRRNDLSLRVERLALADDGRYFCRVEFAGDVHERYESRHGVRLRVTAAPRIVNISVLPGPAHAFHALCTAEGEPPPTLAWSGPALGNGLASVPSPGQDHGHQVTAELPVLAHDGRYTCAASNSLGRAEASVYLFRFHGASRASTIALLLGALGLKVLLLLGVLAARAAARRRPGGCAPGQDRCEGRPGLSSRLTTWHDTKYPVTQDASPRPQAQESNYENLGQMSPQGPPAAMCSP</sequence>
<dbReference type="GO" id="GO:0045124">
    <property type="term" value="P:regulation of bone resorption"/>
    <property type="evidence" value="ECO:0007669"/>
    <property type="project" value="TreeGrafter"/>
</dbReference>
<evidence type="ECO:0000259" key="3">
    <source>
        <dbReference type="PROSITE" id="PS50835"/>
    </source>
</evidence>
<dbReference type="GO" id="GO:0005886">
    <property type="term" value="C:plasma membrane"/>
    <property type="evidence" value="ECO:0007669"/>
    <property type="project" value="TreeGrafter"/>
</dbReference>
<organism evidence="4 5">
    <name type="scientific">Delphinapterus leucas</name>
    <name type="common">Beluga whale</name>
    <dbReference type="NCBI Taxonomy" id="9749"/>
    <lineage>
        <taxon>Eukaryota</taxon>
        <taxon>Metazoa</taxon>
        <taxon>Chordata</taxon>
        <taxon>Craniata</taxon>
        <taxon>Vertebrata</taxon>
        <taxon>Euteleostomi</taxon>
        <taxon>Mammalia</taxon>
        <taxon>Eutheria</taxon>
        <taxon>Laurasiatheria</taxon>
        <taxon>Artiodactyla</taxon>
        <taxon>Whippomorpha</taxon>
        <taxon>Cetacea</taxon>
        <taxon>Odontoceti</taxon>
        <taxon>Monodontidae</taxon>
        <taxon>Delphinapterus</taxon>
    </lineage>
</organism>
<evidence type="ECO:0000256" key="2">
    <source>
        <dbReference type="SAM" id="Phobius"/>
    </source>
</evidence>
<dbReference type="InterPro" id="IPR036179">
    <property type="entry name" value="Ig-like_dom_sf"/>
</dbReference>
<feature type="domain" description="Ig-like" evidence="3">
    <location>
        <begin position="175"/>
        <end position="280"/>
    </location>
</feature>
<gene>
    <name evidence="5" type="primary">SIGLEC15</name>
</gene>